<evidence type="ECO:0000313" key="4">
    <source>
        <dbReference type="Proteomes" id="UP000317650"/>
    </source>
</evidence>
<dbReference type="Pfam" id="PF05678">
    <property type="entry name" value="VQ"/>
    <property type="match status" value="1"/>
</dbReference>
<gene>
    <name evidence="3" type="ORF">C4D60_Mb02t03480</name>
</gene>
<dbReference type="Proteomes" id="UP000317650">
    <property type="component" value="Chromosome 2"/>
</dbReference>
<sequence>MATSDATSSPAGRLGVQSIEQPRSLAASCFGHSSVAVSAGAMQAGAGGRVSRPPRRRTRTSRRAPVILLNTDAANFRAMVQHFTGLSSEPYSPAYQPGGRSAIKLGPSFHDPVLETMTAYSEKRFQPQWQQQQYPEAMFSLHSNSNSGSDALPQALRHSAMNREMADGLLFAGISSQMTIRPTSANNISERFNRI</sequence>
<evidence type="ECO:0000259" key="2">
    <source>
        <dbReference type="Pfam" id="PF05678"/>
    </source>
</evidence>
<name>A0A4S8I7Y3_MUSBA</name>
<feature type="region of interest" description="Disordered" evidence="1">
    <location>
        <begin position="41"/>
        <end position="60"/>
    </location>
</feature>
<dbReference type="InterPro" id="IPR039609">
    <property type="entry name" value="VQ_15/22"/>
</dbReference>
<comment type="caution">
    <text evidence="3">The sequence shown here is derived from an EMBL/GenBank/DDBJ whole genome shotgun (WGS) entry which is preliminary data.</text>
</comment>
<dbReference type="InterPro" id="IPR008889">
    <property type="entry name" value="VQ"/>
</dbReference>
<dbReference type="EMBL" id="PYDT01000011">
    <property type="protein sequence ID" value="THU44068.1"/>
    <property type="molecule type" value="Genomic_DNA"/>
</dbReference>
<keyword evidence="4" id="KW-1185">Reference proteome</keyword>
<dbReference type="STRING" id="52838.A0A4S8I7Y3"/>
<organism evidence="3 4">
    <name type="scientific">Musa balbisiana</name>
    <name type="common">Banana</name>
    <dbReference type="NCBI Taxonomy" id="52838"/>
    <lineage>
        <taxon>Eukaryota</taxon>
        <taxon>Viridiplantae</taxon>
        <taxon>Streptophyta</taxon>
        <taxon>Embryophyta</taxon>
        <taxon>Tracheophyta</taxon>
        <taxon>Spermatophyta</taxon>
        <taxon>Magnoliopsida</taxon>
        <taxon>Liliopsida</taxon>
        <taxon>Zingiberales</taxon>
        <taxon>Musaceae</taxon>
        <taxon>Musa</taxon>
    </lineage>
</organism>
<protein>
    <recommendedName>
        <fullName evidence="2">VQ domain-containing protein</fullName>
    </recommendedName>
</protein>
<evidence type="ECO:0000256" key="1">
    <source>
        <dbReference type="SAM" id="MobiDB-lite"/>
    </source>
</evidence>
<accession>A0A4S8I7Y3</accession>
<dbReference type="PANTHER" id="PTHR33179">
    <property type="entry name" value="VQ MOTIF-CONTAINING PROTEIN"/>
    <property type="match status" value="1"/>
</dbReference>
<dbReference type="AlphaFoldDB" id="A0A4S8I7Y3"/>
<reference evidence="3 4" key="1">
    <citation type="journal article" date="2019" name="Nat. Plants">
        <title>Genome sequencing of Musa balbisiana reveals subgenome evolution and function divergence in polyploid bananas.</title>
        <authorList>
            <person name="Yao X."/>
        </authorList>
    </citation>
    <scope>NUCLEOTIDE SEQUENCE [LARGE SCALE GENOMIC DNA]</scope>
    <source>
        <strain evidence="4">cv. DH-PKW</strain>
        <tissue evidence="3">Leaves</tissue>
    </source>
</reference>
<proteinExistence type="predicted"/>
<feature type="domain" description="VQ" evidence="2">
    <location>
        <begin position="69"/>
        <end position="89"/>
    </location>
</feature>
<dbReference type="PANTHER" id="PTHR33179:SF29">
    <property type="entry name" value="OS06G0666400 PROTEIN"/>
    <property type="match status" value="1"/>
</dbReference>
<evidence type="ECO:0000313" key="3">
    <source>
        <dbReference type="EMBL" id="THU44068.1"/>
    </source>
</evidence>